<feature type="transmembrane region" description="Helical" evidence="1">
    <location>
        <begin position="20"/>
        <end position="38"/>
    </location>
</feature>
<sequence length="147" mass="16316">MSMTASVVADSGTSWPRTLARVLLGSFMMFAGVGHMTFLRRDFQAQVPTWLPLDKDFVVLASGVVEVGFGAALLALPRQRRTVGWVLAAFFVAIFPGNVSQYLTHQSAFGLDTDEKRLTRLFFQPVLIALALWSTGAWPKSRPRSRR</sequence>
<keyword evidence="1" id="KW-1133">Transmembrane helix</keyword>
<feature type="transmembrane region" description="Helical" evidence="1">
    <location>
        <begin position="58"/>
        <end position="76"/>
    </location>
</feature>
<dbReference type="EMBL" id="BMQM01000026">
    <property type="protein sequence ID" value="GGR67845.1"/>
    <property type="molecule type" value="Genomic_DNA"/>
</dbReference>
<dbReference type="PANTHER" id="PTHR36974:SF1">
    <property type="entry name" value="DOXX FAMILY MEMBRANE PROTEIN"/>
    <property type="match status" value="1"/>
</dbReference>
<keyword evidence="3" id="KW-1185">Reference proteome</keyword>
<dbReference type="PANTHER" id="PTHR36974">
    <property type="entry name" value="MEMBRANE PROTEIN-RELATED"/>
    <property type="match status" value="1"/>
</dbReference>
<protein>
    <submittedName>
        <fullName evidence="2">Membrane protein</fullName>
    </submittedName>
</protein>
<keyword evidence="1" id="KW-0472">Membrane</keyword>
<organism evidence="2 3">
    <name type="scientific">Deinococcus seoulensis</name>
    <dbReference type="NCBI Taxonomy" id="1837379"/>
    <lineage>
        <taxon>Bacteria</taxon>
        <taxon>Thermotogati</taxon>
        <taxon>Deinococcota</taxon>
        <taxon>Deinococci</taxon>
        <taxon>Deinococcales</taxon>
        <taxon>Deinococcaceae</taxon>
        <taxon>Deinococcus</taxon>
    </lineage>
</organism>
<evidence type="ECO:0000256" key="1">
    <source>
        <dbReference type="SAM" id="Phobius"/>
    </source>
</evidence>
<reference evidence="3" key="1">
    <citation type="journal article" date="2019" name="Int. J. Syst. Evol. Microbiol.">
        <title>The Global Catalogue of Microorganisms (GCM) 10K type strain sequencing project: providing services to taxonomists for standard genome sequencing and annotation.</title>
        <authorList>
            <consortium name="The Broad Institute Genomics Platform"/>
            <consortium name="The Broad Institute Genome Sequencing Center for Infectious Disease"/>
            <person name="Wu L."/>
            <person name="Ma J."/>
        </authorList>
    </citation>
    <scope>NUCLEOTIDE SEQUENCE [LARGE SCALE GENOMIC DNA]</scope>
    <source>
        <strain evidence="3">JCM 31404</strain>
    </source>
</reference>
<feature type="transmembrane region" description="Helical" evidence="1">
    <location>
        <begin position="121"/>
        <end position="138"/>
    </location>
</feature>
<comment type="caution">
    <text evidence="2">The sequence shown here is derived from an EMBL/GenBank/DDBJ whole genome shotgun (WGS) entry which is preliminary data.</text>
</comment>
<dbReference type="Proteomes" id="UP000634308">
    <property type="component" value="Unassembled WGS sequence"/>
</dbReference>
<evidence type="ECO:0000313" key="3">
    <source>
        <dbReference type="Proteomes" id="UP000634308"/>
    </source>
</evidence>
<feature type="transmembrane region" description="Helical" evidence="1">
    <location>
        <begin position="83"/>
        <end position="101"/>
    </location>
</feature>
<keyword evidence="1" id="KW-0812">Transmembrane</keyword>
<name>A0ABQ2RUB9_9DEIO</name>
<gene>
    <name evidence="2" type="ORF">GCM10008959_32490</name>
</gene>
<accession>A0ABQ2RUB9</accession>
<proteinExistence type="predicted"/>
<evidence type="ECO:0000313" key="2">
    <source>
        <dbReference type="EMBL" id="GGR67845.1"/>
    </source>
</evidence>